<organism evidence="1 2">
    <name type="scientific">Stutzerimonas stutzeri</name>
    <name type="common">Pseudomonas stutzeri</name>
    <dbReference type="NCBI Taxonomy" id="316"/>
    <lineage>
        <taxon>Bacteria</taxon>
        <taxon>Pseudomonadati</taxon>
        <taxon>Pseudomonadota</taxon>
        <taxon>Gammaproteobacteria</taxon>
        <taxon>Pseudomonadales</taxon>
        <taxon>Pseudomonadaceae</taxon>
        <taxon>Stutzerimonas</taxon>
    </lineage>
</organism>
<evidence type="ECO:0000313" key="2">
    <source>
        <dbReference type="Proteomes" id="UP000032487"/>
    </source>
</evidence>
<dbReference type="AlphaFoldDB" id="A0A0D9AFJ7"/>
<dbReference type="GO" id="GO:0032259">
    <property type="term" value="P:methylation"/>
    <property type="evidence" value="ECO:0007669"/>
    <property type="project" value="UniProtKB-KW"/>
</dbReference>
<dbReference type="OrthoDB" id="3078554at2"/>
<accession>A0A0D9AFJ7</accession>
<gene>
    <name evidence="1" type="ORF">UF78_21890</name>
</gene>
<evidence type="ECO:0000313" key="1">
    <source>
        <dbReference type="EMBL" id="KJH79790.1"/>
    </source>
</evidence>
<protein>
    <submittedName>
        <fullName evidence="1">DNA methylase</fullName>
    </submittedName>
</protein>
<dbReference type="Gene3D" id="1.10.340.30">
    <property type="entry name" value="Hypothetical protein, domain 2"/>
    <property type="match status" value="1"/>
</dbReference>
<dbReference type="PATRIC" id="fig|316.101.peg.3225"/>
<keyword evidence="1" id="KW-0489">Methyltransferase</keyword>
<dbReference type="InterPro" id="IPR011257">
    <property type="entry name" value="DNA_glycosylase"/>
</dbReference>
<dbReference type="Proteomes" id="UP000032487">
    <property type="component" value="Unassembled WGS sequence"/>
</dbReference>
<dbReference type="GO" id="GO:0008168">
    <property type="term" value="F:methyltransferase activity"/>
    <property type="evidence" value="ECO:0007669"/>
    <property type="project" value="UniProtKB-KW"/>
</dbReference>
<reference evidence="1 2" key="1">
    <citation type="submission" date="2015-02" db="EMBL/GenBank/DDBJ databases">
        <title>Draft genome sequence of Pseudomonas stutzeri NT0128 isolated from wheat (Triticum turgidum) rhizosphere.</title>
        <authorList>
            <person name="Tovi N."/>
            <person name="Frenk S."/>
            <person name="Hadar Y."/>
            <person name="Minz D."/>
        </authorList>
    </citation>
    <scope>NUCLEOTIDE SEQUENCE [LARGE SCALE GENOMIC DNA]</scope>
    <source>
        <strain evidence="1 2">NT0128</strain>
    </source>
</reference>
<dbReference type="GO" id="GO:0006281">
    <property type="term" value="P:DNA repair"/>
    <property type="evidence" value="ECO:0007669"/>
    <property type="project" value="InterPro"/>
</dbReference>
<dbReference type="RefSeq" id="WP_045164302.1">
    <property type="nucleotide sequence ID" value="NZ_JYHV01000037.1"/>
</dbReference>
<sequence>MASEISAKELGIDIEKGEGELFKWFIASFLFGKRIQQDIAAEAYRVIVEKHGRDTPRKLCNCSWQALVNMLGEGHYVRYDESTAERLLKLCDKLNKEYGGKLGNLHQQSKDRKDLEKRLAEFEGVGPKTVEIFMREARKVWD</sequence>
<comment type="caution">
    <text evidence="1">The sequence shown here is derived from an EMBL/GenBank/DDBJ whole genome shotgun (WGS) entry which is preliminary data.</text>
</comment>
<dbReference type="EMBL" id="JYHV01000037">
    <property type="protein sequence ID" value="KJH79790.1"/>
    <property type="molecule type" value="Genomic_DNA"/>
</dbReference>
<name>A0A0D9AFJ7_STUST</name>
<proteinExistence type="predicted"/>
<keyword evidence="1" id="KW-0808">Transferase</keyword>
<dbReference type="SUPFAM" id="SSF48150">
    <property type="entry name" value="DNA-glycosylase"/>
    <property type="match status" value="1"/>
</dbReference>